<evidence type="ECO:0000256" key="2">
    <source>
        <dbReference type="SAM" id="MobiDB-lite"/>
    </source>
</evidence>
<name>A0A0D2MTN8_9CHLO</name>
<feature type="region of interest" description="Disordered" evidence="2">
    <location>
        <begin position="71"/>
        <end position="130"/>
    </location>
</feature>
<feature type="compositionally biased region" description="Low complexity" evidence="2">
    <location>
        <begin position="362"/>
        <end position="376"/>
    </location>
</feature>
<dbReference type="EMBL" id="KK100774">
    <property type="protein sequence ID" value="KIZ03832.1"/>
    <property type="molecule type" value="Genomic_DNA"/>
</dbReference>
<dbReference type="Gene3D" id="1.10.238.10">
    <property type="entry name" value="EF-hand"/>
    <property type="match status" value="1"/>
</dbReference>
<dbReference type="PANTHER" id="PTHR23011:SF28">
    <property type="entry name" value="CYCLIC NUCLEOTIDE-BINDING DOMAIN CONTAINING PROTEIN"/>
    <property type="match status" value="1"/>
</dbReference>
<protein>
    <recommendedName>
        <fullName evidence="7">Calmodulin</fullName>
    </recommendedName>
</protein>
<keyword evidence="6" id="KW-1185">Reference proteome</keyword>
<dbReference type="InterPro" id="IPR018490">
    <property type="entry name" value="cNMP-bd_dom_sf"/>
</dbReference>
<feature type="domain" description="Cyclic nucleotide-binding" evidence="3">
    <location>
        <begin position="250"/>
        <end position="306"/>
    </location>
</feature>
<evidence type="ECO:0000256" key="1">
    <source>
        <dbReference type="ARBA" id="ARBA00022837"/>
    </source>
</evidence>
<feature type="compositionally biased region" description="Low complexity" evidence="2">
    <location>
        <begin position="501"/>
        <end position="518"/>
    </location>
</feature>
<dbReference type="InterPro" id="IPR014710">
    <property type="entry name" value="RmlC-like_jellyroll"/>
</dbReference>
<feature type="compositionally biased region" description="Low complexity" evidence="2">
    <location>
        <begin position="79"/>
        <end position="108"/>
    </location>
</feature>
<dbReference type="Proteomes" id="UP000054498">
    <property type="component" value="Unassembled WGS sequence"/>
</dbReference>
<feature type="region of interest" description="Disordered" evidence="2">
    <location>
        <begin position="499"/>
        <end position="542"/>
    </location>
</feature>
<accession>A0A0D2MTN8</accession>
<evidence type="ECO:0000313" key="6">
    <source>
        <dbReference type="Proteomes" id="UP000054498"/>
    </source>
</evidence>
<dbReference type="OrthoDB" id="186625at2759"/>
<dbReference type="InterPro" id="IPR018247">
    <property type="entry name" value="EF_Hand_1_Ca_BS"/>
</dbReference>
<feature type="domain" description="EF-hand" evidence="4">
    <location>
        <begin position="129"/>
        <end position="164"/>
    </location>
</feature>
<feature type="compositionally biased region" description="Low complexity" evidence="2">
    <location>
        <begin position="116"/>
        <end position="129"/>
    </location>
</feature>
<reference evidence="5 6" key="1">
    <citation type="journal article" date="2013" name="BMC Genomics">
        <title>Reconstruction of the lipid metabolism for the microalga Monoraphidium neglectum from its genome sequence reveals characteristics suitable for biofuel production.</title>
        <authorList>
            <person name="Bogen C."/>
            <person name="Al-Dilaimi A."/>
            <person name="Albersmeier A."/>
            <person name="Wichmann J."/>
            <person name="Grundmann M."/>
            <person name="Rupp O."/>
            <person name="Lauersen K.J."/>
            <person name="Blifernez-Klassen O."/>
            <person name="Kalinowski J."/>
            <person name="Goesmann A."/>
            <person name="Mussgnug J.H."/>
            <person name="Kruse O."/>
        </authorList>
    </citation>
    <scope>NUCLEOTIDE SEQUENCE [LARGE SCALE GENOMIC DNA]</scope>
    <source>
        <strain evidence="5 6">SAG 48.87</strain>
    </source>
</reference>
<evidence type="ECO:0000313" key="5">
    <source>
        <dbReference type="EMBL" id="KIZ03832.1"/>
    </source>
</evidence>
<dbReference type="SUPFAM" id="SSF51206">
    <property type="entry name" value="cAMP-binding domain-like"/>
    <property type="match status" value="2"/>
</dbReference>
<dbReference type="PROSITE" id="PS50222">
    <property type="entry name" value="EF_HAND_2"/>
    <property type="match status" value="2"/>
</dbReference>
<dbReference type="RefSeq" id="XP_013902851.1">
    <property type="nucleotide sequence ID" value="XM_014047397.1"/>
</dbReference>
<dbReference type="PANTHER" id="PTHR23011">
    <property type="entry name" value="CYCLIC NUCLEOTIDE-BINDING DOMAIN CONTAINING PROTEIN"/>
    <property type="match status" value="1"/>
</dbReference>
<dbReference type="Pfam" id="PF13499">
    <property type="entry name" value="EF-hand_7"/>
    <property type="match status" value="1"/>
</dbReference>
<sequence length="583" mass="58826">MEQLDGSGNSGGGLLAALHASMERARVVLRVLRALGKQPEARNSIDVSVVAAETEAYSAFARGGPAPATLQPAAGAGGASADAPTAGASPQPQDAAADGGAADEAAPDSGGGSAGAGTAASSKQAPPKASEGELRALFASIDVDGSGAIDAEELQGALASMGVHKSEAEVAELMAGVDEDGSGELDFDAFKLILTSKLGMGGEVESDWTRVELGSRSEDAETAGGDKRAGGRGAGVEEATLELWRREFRQGGCFGEASLLDEKALEGTIAALEDAALLVLPRADYEAVLAGGFDGQLRAKADALARSPVLRGCLQRTDPRLLAHAARREVHPLHAVLYSAGQAPSALLVVLEGSCSISRKAQGAATAPGAPAAPSPRARELGGADDAWGRLLQSDGRPDDAGGEGGGGGEGLAAAAALRRRTPPSPRRPERRAEVALLGAGDVAGEALVTGEPRQSSTAVVMSDSLTLLRIDAADVARLWHPADLSRLRERLLLREERRAAAATTTGGAGAPAAGPQAPMRPESAAARAGRGSQLPAGTGTLSASSACGAASLLLSTAGQHMHKRHPSFYSGGDDEVRARVRG</sequence>
<dbReference type="CDD" id="cd00051">
    <property type="entry name" value="EFh"/>
    <property type="match status" value="1"/>
</dbReference>
<dbReference type="GO" id="GO:0005509">
    <property type="term" value="F:calcium ion binding"/>
    <property type="evidence" value="ECO:0007669"/>
    <property type="project" value="InterPro"/>
</dbReference>
<dbReference type="KEGG" id="mng:MNEG_4122"/>
<keyword evidence="1" id="KW-0106">Calcium</keyword>
<evidence type="ECO:0000259" key="3">
    <source>
        <dbReference type="PROSITE" id="PS50042"/>
    </source>
</evidence>
<dbReference type="InterPro" id="IPR000595">
    <property type="entry name" value="cNMP-bd_dom"/>
</dbReference>
<evidence type="ECO:0000259" key="4">
    <source>
        <dbReference type="PROSITE" id="PS50222"/>
    </source>
</evidence>
<proteinExistence type="predicted"/>
<feature type="domain" description="EF-hand" evidence="4">
    <location>
        <begin position="165"/>
        <end position="200"/>
    </location>
</feature>
<dbReference type="SUPFAM" id="SSF47473">
    <property type="entry name" value="EF-hand"/>
    <property type="match status" value="1"/>
</dbReference>
<dbReference type="PROSITE" id="PS50042">
    <property type="entry name" value="CNMP_BINDING_3"/>
    <property type="match status" value="1"/>
</dbReference>
<organism evidence="5 6">
    <name type="scientific">Monoraphidium neglectum</name>
    <dbReference type="NCBI Taxonomy" id="145388"/>
    <lineage>
        <taxon>Eukaryota</taxon>
        <taxon>Viridiplantae</taxon>
        <taxon>Chlorophyta</taxon>
        <taxon>core chlorophytes</taxon>
        <taxon>Chlorophyceae</taxon>
        <taxon>CS clade</taxon>
        <taxon>Sphaeropleales</taxon>
        <taxon>Selenastraceae</taxon>
        <taxon>Monoraphidium</taxon>
    </lineage>
</organism>
<feature type="region of interest" description="Disordered" evidence="2">
    <location>
        <begin position="564"/>
        <end position="583"/>
    </location>
</feature>
<dbReference type="Gene3D" id="2.60.120.10">
    <property type="entry name" value="Jelly Rolls"/>
    <property type="match status" value="2"/>
</dbReference>
<feature type="region of interest" description="Disordered" evidence="2">
    <location>
        <begin position="362"/>
        <end position="431"/>
    </location>
</feature>
<dbReference type="InterPro" id="IPR002048">
    <property type="entry name" value="EF_hand_dom"/>
</dbReference>
<dbReference type="STRING" id="145388.A0A0D2MTN8"/>
<dbReference type="GeneID" id="25737000"/>
<dbReference type="SMART" id="SM00054">
    <property type="entry name" value="EFh"/>
    <property type="match status" value="2"/>
</dbReference>
<dbReference type="AlphaFoldDB" id="A0A0D2MTN8"/>
<evidence type="ECO:0008006" key="7">
    <source>
        <dbReference type="Google" id="ProtNLM"/>
    </source>
</evidence>
<dbReference type="PROSITE" id="PS00018">
    <property type="entry name" value="EF_HAND_1"/>
    <property type="match status" value="1"/>
</dbReference>
<dbReference type="InterPro" id="IPR011992">
    <property type="entry name" value="EF-hand-dom_pair"/>
</dbReference>
<gene>
    <name evidence="5" type="ORF">MNEG_4122</name>
</gene>